<dbReference type="GO" id="GO:0016301">
    <property type="term" value="F:kinase activity"/>
    <property type="evidence" value="ECO:0007669"/>
    <property type="project" value="UniProtKB-KW"/>
</dbReference>
<dbReference type="InterPro" id="IPR052922">
    <property type="entry name" value="Cytidylate_Kinase-2"/>
</dbReference>
<dbReference type="Pfam" id="PF13671">
    <property type="entry name" value="AAA_33"/>
    <property type="match status" value="1"/>
</dbReference>
<reference evidence="3 4" key="1">
    <citation type="submission" date="2018-06" db="EMBL/GenBank/DDBJ databases">
        <title>Three novel Pseudomonas species isolated from symptomatic oak.</title>
        <authorList>
            <person name="Bueno-Gonzalez V."/>
            <person name="Brady C."/>
        </authorList>
    </citation>
    <scope>NUCLEOTIDE SEQUENCE [LARGE SCALE GENOMIC DNA]</scope>
    <source>
        <strain evidence="2 3">P26B</strain>
        <strain evidence="1 4">P6B</strain>
    </source>
</reference>
<name>A0A4Q9RB12_9GAMM</name>
<accession>A0A4Q9RB12</accession>
<comment type="caution">
    <text evidence="1">The sequence shown here is derived from an EMBL/GenBank/DDBJ whole genome shotgun (WGS) entry which is preliminary data.</text>
</comment>
<dbReference type="Proteomes" id="UP000293172">
    <property type="component" value="Unassembled WGS sequence"/>
</dbReference>
<organism evidence="1 4">
    <name type="scientific">Phytopseudomonas dryadis</name>
    <dbReference type="NCBI Taxonomy" id="2487520"/>
    <lineage>
        <taxon>Bacteria</taxon>
        <taxon>Pseudomonadati</taxon>
        <taxon>Pseudomonadota</taxon>
        <taxon>Gammaproteobacteria</taxon>
        <taxon>Pseudomonadales</taxon>
        <taxon>Pseudomonadaceae</taxon>
        <taxon>Phytopseudomonas</taxon>
    </lineage>
</organism>
<dbReference type="Gene3D" id="3.40.50.300">
    <property type="entry name" value="P-loop containing nucleotide triphosphate hydrolases"/>
    <property type="match status" value="1"/>
</dbReference>
<dbReference type="InterPro" id="IPR027417">
    <property type="entry name" value="P-loop_NTPase"/>
</dbReference>
<dbReference type="EMBL" id="QJUL01000002">
    <property type="protein sequence ID" value="TBU97008.1"/>
    <property type="molecule type" value="Genomic_DNA"/>
</dbReference>
<dbReference type="EMBL" id="QJUM01000004">
    <property type="protein sequence ID" value="TBV08653.1"/>
    <property type="molecule type" value="Genomic_DNA"/>
</dbReference>
<evidence type="ECO:0000313" key="1">
    <source>
        <dbReference type="EMBL" id="TBU97008.1"/>
    </source>
</evidence>
<dbReference type="PANTHER" id="PTHR37816">
    <property type="entry name" value="YALI0E33011P"/>
    <property type="match status" value="1"/>
</dbReference>
<keyword evidence="3" id="KW-1185">Reference proteome</keyword>
<dbReference type="AlphaFoldDB" id="A0A4Q9RB12"/>
<evidence type="ECO:0000313" key="3">
    <source>
        <dbReference type="Proteomes" id="UP000291334"/>
    </source>
</evidence>
<protein>
    <submittedName>
        <fullName evidence="1">Adenylate kinase</fullName>
    </submittedName>
</protein>
<keyword evidence="1" id="KW-0808">Transferase</keyword>
<evidence type="ECO:0000313" key="4">
    <source>
        <dbReference type="Proteomes" id="UP000293172"/>
    </source>
</evidence>
<dbReference type="Proteomes" id="UP000291334">
    <property type="component" value="Unassembled WGS sequence"/>
</dbReference>
<dbReference type="SUPFAM" id="SSF52540">
    <property type="entry name" value="P-loop containing nucleoside triphosphate hydrolases"/>
    <property type="match status" value="1"/>
</dbReference>
<keyword evidence="1" id="KW-0418">Kinase</keyword>
<dbReference type="PANTHER" id="PTHR37816:SF1">
    <property type="entry name" value="TOXIN"/>
    <property type="match status" value="1"/>
</dbReference>
<gene>
    <name evidence="2" type="ORF">DNK34_05135</name>
    <name evidence="1" type="ORF">DNK44_02145</name>
</gene>
<dbReference type="OrthoDB" id="5296079at2"/>
<proteinExistence type="predicted"/>
<sequence>MMRPGRRISVVGCSGAGKTTLSRRLARRLGYRHVELDALYHQPDWQILPTEQFQAQVADATRGDGWVMEGNYSSARPLVLERTDMVIWLDLPRPTVMRQVLWRTLRRLFGRQVLWNGNRERWTNLFSFKPEQSILAWAWTRHASYRQRYGEEMRNAPADRHYLRLDSRQAVETFLASLPDDSPAR</sequence>
<evidence type="ECO:0000313" key="2">
    <source>
        <dbReference type="EMBL" id="TBV08653.1"/>
    </source>
</evidence>